<keyword evidence="7" id="KW-1185">Reference proteome</keyword>
<dbReference type="GO" id="GO:0047777">
    <property type="term" value="F:(S)-citramalyl-CoA lyase activity"/>
    <property type="evidence" value="ECO:0007669"/>
    <property type="project" value="TreeGrafter"/>
</dbReference>
<keyword evidence="3 4" id="KW-0460">Magnesium</keyword>
<name>A0A504YUL3_FASGI</name>
<proteinExistence type="predicted"/>
<evidence type="ECO:0000256" key="3">
    <source>
        <dbReference type="ARBA" id="ARBA00022842"/>
    </source>
</evidence>
<dbReference type="InterPro" id="IPR011206">
    <property type="entry name" value="Citrate_lyase_beta/mcl1/mcl2"/>
</dbReference>
<feature type="binding site" evidence="4">
    <location>
        <position position="102"/>
    </location>
    <ligand>
        <name>Mg(2+)</name>
        <dbReference type="ChEBI" id="CHEBI:18420"/>
    </ligand>
</feature>
<comment type="caution">
    <text evidence="6">The sequence shown here is derived from an EMBL/GenBank/DDBJ whole genome shotgun (WGS) entry which is preliminary data.</text>
</comment>
<reference evidence="6 7" key="1">
    <citation type="submission" date="2019-04" db="EMBL/GenBank/DDBJ databases">
        <title>Annotation for the trematode Fasciola gigantica.</title>
        <authorList>
            <person name="Choi Y.-J."/>
        </authorList>
    </citation>
    <scope>NUCLEOTIDE SEQUENCE [LARGE SCALE GENOMIC DNA]</scope>
    <source>
        <strain evidence="6">Uganda_cow_1</strain>
    </source>
</reference>
<dbReference type="OrthoDB" id="1773at2759"/>
<keyword evidence="2 4" id="KW-0479">Metal-binding</keyword>
<evidence type="ECO:0000256" key="4">
    <source>
        <dbReference type="PIRSR" id="PIRSR015582-2"/>
    </source>
</evidence>
<dbReference type="Gene3D" id="3.20.20.60">
    <property type="entry name" value="Phosphoenolpyruvate-binding domains"/>
    <property type="match status" value="1"/>
</dbReference>
<dbReference type="AlphaFoldDB" id="A0A504YUL3"/>
<accession>A0A504YUL3</accession>
<organism evidence="6 7">
    <name type="scientific">Fasciola gigantica</name>
    <name type="common">Giant liver fluke</name>
    <dbReference type="NCBI Taxonomy" id="46835"/>
    <lineage>
        <taxon>Eukaryota</taxon>
        <taxon>Metazoa</taxon>
        <taxon>Spiralia</taxon>
        <taxon>Lophotrochozoa</taxon>
        <taxon>Platyhelminthes</taxon>
        <taxon>Trematoda</taxon>
        <taxon>Digenea</taxon>
        <taxon>Plagiorchiida</taxon>
        <taxon>Echinostomata</taxon>
        <taxon>Echinostomatoidea</taxon>
        <taxon>Fasciolidae</taxon>
        <taxon>Fasciola</taxon>
    </lineage>
</organism>
<dbReference type="Pfam" id="PF03328">
    <property type="entry name" value="HpcH_HpaI"/>
    <property type="match status" value="1"/>
</dbReference>
<dbReference type="InterPro" id="IPR005000">
    <property type="entry name" value="Aldolase/citrate-lyase_domain"/>
</dbReference>
<evidence type="ECO:0000256" key="1">
    <source>
        <dbReference type="ARBA" id="ARBA00001946"/>
    </source>
</evidence>
<evidence type="ECO:0000313" key="7">
    <source>
        <dbReference type="Proteomes" id="UP000316759"/>
    </source>
</evidence>
<evidence type="ECO:0000259" key="5">
    <source>
        <dbReference type="Pfam" id="PF03328"/>
    </source>
</evidence>
<comment type="cofactor">
    <cofactor evidence="1">
        <name>Mg(2+)</name>
        <dbReference type="ChEBI" id="CHEBI:18420"/>
    </cofactor>
</comment>
<sequence length="244" mass="26436">MAKVDLDAVLDASFEAVEKNGGHWPGPDLFCLPKVESADELTWLSETINQQLGRSNLLRNRPNLGLVAMIESCTAVIQLPVICQKATCLSTPLVGVVFGSDDYCVTLGVERSPTNVELSHPRQFVPVVAKAFGLAAIDMVDIDFKDDAKLKANCALGAQFGFDGKQTIHPAQLPVVNQAFAPSQSREEWATALLKAAKAHHSTGQAVGAHAFTFRGRMIDRPTLRQAEHIVNLTKLVNLRAQAQ</sequence>
<feature type="domain" description="HpcH/HpaI aldolase/citrate lyase" evidence="5">
    <location>
        <begin position="26"/>
        <end position="170"/>
    </location>
</feature>
<dbReference type="SUPFAM" id="SSF51621">
    <property type="entry name" value="Phosphoenolpyruvate/pyruvate domain"/>
    <property type="match status" value="1"/>
</dbReference>
<dbReference type="Proteomes" id="UP000316759">
    <property type="component" value="Unassembled WGS sequence"/>
</dbReference>
<gene>
    <name evidence="6" type="ORF">FGIG_10338</name>
</gene>
<dbReference type="GO" id="GO:0046872">
    <property type="term" value="F:metal ion binding"/>
    <property type="evidence" value="ECO:0007669"/>
    <property type="project" value="UniProtKB-KW"/>
</dbReference>
<dbReference type="PANTHER" id="PTHR11105:SF0">
    <property type="entry name" value="CITRAMALYL-COA LYASE, MITOCHONDRIAL"/>
    <property type="match status" value="1"/>
</dbReference>
<dbReference type="PIRSF" id="PIRSF015582">
    <property type="entry name" value="Cit_lyase_B"/>
    <property type="match status" value="1"/>
</dbReference>
<dbReference type="EMBL" id="SUNJ01005015">
    <property type="protein sequence ID" value="TPP63976.1"/>
    <property type="molecule type" value="Genomic_DNA"/>
</dbReference>
<dbReference type="STRING" id="46835.A0A504YUL3"/>
<dbReference type="GO" id="GO:0106064">
    <property type="term" value="P:regulation of cobalamin metabolic process"/>
    <property type="evidence" value="ECO:0007669"/>
    <property type="project" value="TreeGrafter"/>
</dbReference>
<dbReference type="InterPro" id="IPR040186">
    <property type="entry name" value="Citramalyl-CoA_lyase"/>
</dbReference>
<feature type="binding site" evidence="4">
    <location>
        <position position="71"/>
    </location>
    <ligand>
        <name>Mg(2+)</name>
        <dbReference type="ChEBI" id="CHEBI:18420"/>
    </ligand>
</feature>
<dbReference type="InterPro" id="IPR015813">
    <property type="entry name" value="Pyrv/PenolPyrv_kinase-like_dom"/>
</dbReference>
<evidence type="ECO:0000256" key="2">
    <source>
        <dbReference type="ARBA" id="ARBA00022723"/>
    </source>
</evidence>
<dbReference type="PANTHER" id="PTHR11105">
    <property type="entry name" value="CITRATE LYASE SUBUNIT BETA-RELATED"/>
    <property type="match status" value="1"/>
</dbReference>
<protein>
    <submittedName>
        <fullName evidence="6">Citrate lyase subunit beta protein mitochondrial</fullName>
    </submittedName>
</protein>
<evidence type="ECO:0000313" key="6">
    <source>
        <dbReference type="EMBL" id="TPP63976.1"/>
    </source>
</evidence>
<keyword evidence="6" id="KW-0456">Lyase</keyword>
<dbReference type="InterPro" id="IPR040442">
    <property type="entry name" value="Pyrv_kinase-like_dom_sf"/>
</dbReference>